<dbReference type="STRING" id="1182541.W9YH46"/>
<dbReference type="InterPro" id="IPR047233">
    <property type="entry name" value="UAH_cupin"/>
</dbReference>
<dbReference type="PANTHER" id="PTHR21221:SF1">
    <property type="entry name" value="UREIDOGLYCOLATE LYASE"/>
    <property type="match status" value="1"/>
</dbReference>
<evidence type="ECO:0000313" key="5">
    <source>
        <dbReference type="EMBL" id="EXJ88591.1"/>
    </source>
</evidence>
<evidence type="ECO:0000256" key="1">
    <source>
        <dbReference type="ARBA" id="ARBA00011738"/>
    </source>
</evidence>
<name>W9YH46_9EURO</name>
<dbReference type="PANTHER" id="PTHR21221">
    <property type="entry name" value="UREIDOGLYCOLATE HYDROLASE"/>
    <property type="match status" value="1"/>
</dbReference>
<comment type="catalytic activity">
    <reaction evidence="4">
        <text>(S)-ureidoglycolate = urea + glyoxylate</text>
        <dbReference type="Rhea" id="RHEA:11304"/>
        <dbReference type="ChEBI" id="CHEBI:16199"/>
        <dbReference type="ChEBI" id="CHEBI:36655"/>
        <dbReference type="ChEBI" id="CHEBI:57296"/>
        <dbReference type="EC" id="4.3.2.3"/>
    </reaction>
</comment>
<dbReference type="EMBL" id="AMWN01000004">
    <property type="protein sequence ID" value="EXJ88591.1"/>
    <property type="molecule type" value="Genomic_DNA"/>
</dbReference>
<dbReference type="GO" id="GO:0000256">
    <property type="term" value="P:allantoin catabolic process"/>
    <property type="evidence" value="ECO:0007669"/>
    <property type="project" value="InterPro"/>
</dbReference>
<comment type="subunit">
    <text evidence="1">Homodimer.</text>
</comment>
<dbReference type="eggNOG" id="ENOG502S1JQ">
    <property type="taxonomic scope" value="Eukaryota"/>
</dbReference>
<accession>W9YH46</accession>
<reference evidence="5 6" key="1">
    <citation type="submission" date="2013-03" db="EMBL/GenBank/DDBJ databases">
        <title>The Genome Sequence of Capronia coronata CBS 617.96.</title>
        <authorList>
            <consortium name="The Broad Institute Genomics Platform"/>
            <person name="Cuomo C."/>
            <person name="de Hoog S."/>
            <person name="Gorbushina A."/>
            <person name="Walker B."/>
            <person name="Young S.K."/>
            <person name="Zeng Q."/>
            <person name="Gargeya S."/>
            <person name="Fitzgerald M."/>
            <person name="Haas B."/>
            <person name="Abouelleil A."/>
            <person name="Allen A.W."/>
            <person name="Alvarado L."/>
            <person name="Arachchi H.M."/>
            <person name="Berlin A.M."/>
            <person name="Chapman S.B."/>
            <person name="Gainer-Dewar J."/>
            <person name="Goldberg J."/>
            <person name="Griggs A."/>
            <person name="Gujja S."/>
            <person name="Hansen M."/>
            <person name="Howarth C."/>
            <person name="Imamovic A."/>
            <person name="Ireland A."/>
            <person name="Larimer J."/>
            <person name="McCowan C."/>
            <person name="Murphy C."/>
            <person name="Pearson M."/>
            <person name="Poon T.W."/>
            <person name="Priest M."/>
            <person name="Roberts A."/>
            <person name="Saif S."/>
            <person name="Shea T."/>
            <person name="Sisk P."/>
            <person name="Sykes S."/>
            <person name="Wortman J."/>
            <person name="Nusbaum C."/>
            <person name="Birren B."/>
        </authorList>
    </citation>
    <scope>NUCLEOTIDE SEQUENCE [LARGE SCALE GENOMIC DNA]</scope>
    <source>
        <strain evidence="5 6">CBS 617.96</strain>
    </source>
</reference>
<dbReference type="GO" id="GO:0006144">
    <property type="term" value="P:purine nucleobase metabolic process"/>
    <property type="evidence" value="ECO:0007669"/>
    <property type="project" value="UniProtKB-KW"/>
</dbReference>
<dbReference type="Pfam" id="PF04115">
    <property type="entry name" value="Ureidogly_lyase"/>
    <property type="match status" value="1"/>
</dbReference>
<organism evidence="5 6">
    <name type="scientific">Capronia coronata CBS 617.96</name>
    <dbReference type="NCBI Taxonomy" id="1182541"/>
    <lineage>
        <taxon>Eukaryota</taxon>
        <taxon>Fungi</taxon>
        <taxon>Dikarya</taxon>
        <taxon>Ascomycota</taxon>
        <taxon>Pezizomycotina</taxon>
        <taxon>Eurotiomycetes</taxon>
        <taxon>Chaetothyriomycetidae</taxon>
        <taxon>Chaetothyriales</taxon>
        <taxon>Herpotrichiellaceae</taxon>
        <taxon>Capronia</taxon>
    </lineage>
</organism>
<dbReference type="HOGENOM" id="CLU_070848_0_0_1"/>
<dbReference type="Proteomes" id="UP000019484">
    <property type="component" value="Unassembled WGS sequence"/>
</dbReference>
<evidence type="ECO:0000313" key="6">
    <source>
        <dbReference type="Proteomes" id="UP000019484"/>
    </source>
</evidence>
<dbReference type="GeneID" id="19160396"/>
<dbReference type="CDD" id="cd20298">
    <property type="entry name" value="cupin_UAH"/>
    <property type="match status" value="1"/>
</dbReference>
<dbReference type="InterPro" id="IPR011051">
    <property type="entry name" value="RmlC_Cupin_sf"/>
</dbReference>
<evidence type="ECO:0000256" key="2">
    <source>
        <dbReference type="ARBA" id="ARBA00022631"/>
    </source>
</evidence>
<evidence type="ECO:0000256" key="3">
    <source>
        <dbReference type="ARBA" id="ARBA00023239"/>
    </source>
</evidence>
<dbReference type="GO" id="GO:0004848">
    <property type="term" value="F:ureidoglycolate hydrolase activity"/>
    <property type="evidence" value="ECO:0007669"/>
    <property type="project" value="InterPro"/>
</dbReference>
<gene>
    <name evidence="5" type="ORF">A1O1_05521</name>
</gene>
<keyword evidence="5" id="KW-0378">Hydrolase</keyword>
<dbReference type="InterPro" id="IPR007247">
    <property type="entry name" value="Ureidogly_lyase"/>
</dbReference>
<comment type="caution">
    <text evidence="5">The sequence shown here is derived from an EMBL/GenBank/DDBJ whole genome shotgun (WGS) entry which is preliminary data.</text>
</comment>
<sequence length="260" mass="27590">MAPPTLTRPSTFHSRPAAPHLEPLTPASFAPFGTAICSPLPSSLNEVPASIPRPLHVPQQPAPVFANQNSALKTSPISQFTDAYPSKPGDAVAKPQMSMFSCFPRNISGVGVEKSTMSGKWTFNVSILERHPYTTQTFSPLGLSAEDKATVFLVIVAPSLSSSSAAAETSSGESVQIPGPPDLTQLKAFVARGNQAVTYGPGTWHAPMVVIGQRRVDFVVSQFANGVPEDDCQEVLLGENAIDVDLDVLGLDLEMAKPRL</sequence>
<dbReference type="SUPFAM" id="SSF51182">
    <property type="entry name" value="RmlC-like cupins"/>
    <property type="match status" value="1"/>
</dbReference>
<dbReference type="RefSeq" id="XP_007724597.1">
    <property type="nucleotide sequence ID" value="XM_007726407.1"/>
</dbReference>
<dbReference type="Gene3D" id="2.60.120.480">
    <property type="entry name" value="Ureidoglycolate hydrolase"/>
    <property type="match status" value="1"/>
</dbReference>
<dbReference type="AlphaFoldDB" id="W9YH46"/>
<dbReference type="FunFam" id="2.60.120.480:FF:000002">
    <property type="entry name" value="Probable ureidoglycolate hydrolase"/>
    <property type="match status" value="1"/>
</dbReference>
<evidence type="ECO:0000256" key="4">
    <source>
        <dbReference type="ARBA" id="ARBA00047684"/>
    </source>
</evidence>
<protein>
    <submittedName>
        <fullName evidence="5">Ureidoglycolate hydrolase</fullName>
    </submittedName>
</protein>
<dbReference type="GO" id="GO:0050385">
    <property type="term" value="F:ureidoglycolate lyase activity"/>
    <property type="evidence" value="ECO:0007669"/>
    <property type="project" value="UniProtKB-EC"/>
</dbReference>
<keyword evidence="3" id="KW-0456">Lyase</keyword>
<keyword evidence="2" id="KW-0659">Purine metabolism</keyword>
<dbReference type="OrthoDB" id="10266039at2759"/>
<dbReference type="InterPro" id="IPR024060">
    <property type="entry name" value="Ureidoglycolate_lyase_dom_sf"/>
</dbReference>
<keyword evidence="6" id="KW-1185">Reference proteome</keyword>
<proteinExistence type="predicted"/>